<feature type="compositionally biased region" description="Basic and acidic residues" evidence="11">
    <location>
        <begin position="401"/>
        <end position="421"/>
    </location>
</feature>
<accession>L9KYT7</accession>
<dbReference type="eggNOG" id="KOG1685">
    <property type="taxonomic scope" value="Eukaryota"/>
</dbReference>
<dbReference type="EMBL" id="KB320604">
    <property type="protein sequence ID" value="ELW67649.1"/>
    <property type="molecule type" value="Genomic_DNA"/>
</dbReference>
<name>L9KYT7_TUPCH</name>
<dbReference type="GO" id="GO:0005730">
    <property type="term" value="C:nucleolus"/>
    <property type="evidence" value="ECO:0007669"/>
    <property type="project" value="UniProtKB-SubCell"/>
</dbReference>
<evidence type="ECO:0000256" key="9">
    <source>
        <dbReference type="ARBA" id="ARBA00061550"/>
    </source>
</evidence>
<dbReference type="STRING" id="246437.L9KYT7"/>
<sequence length="458" mass="50893">MEASASPAVSDSGVPAASLATPAVPTSLDQLDEGQIRKAVEALLTHAKTRKNSNGLLLNENENLFLVVVLWKIPSKELKVRLPLPNSIRTDLAEICLFTKDEPNSTPEKTERFYRQLLNKHGVKIISQIIPFQTLKKEYKAYEAKLRLLSSFDFFLTDDRIRRLLPSHLGRHFYQRKNTIRIGHTGMQAQHIVENVVAVTKRLSEKLPEKWESVKLLFVKTEKSVALPIFSSFVSSQDGAKRISTPTQKEKKKLGKEKHRGKEYEKQKKKRKKNKKIMQEGGKAASVGTKDDVAPKIAGAPVSNSGPQKGANAKQEKTGQRKAKLKLKDEPEDEIPQLVPIEETPAKGNVEMQTHGTEKTSPKKRSGPSTSRGKKRKILPASETPSTAEPETPSKGLGKKPKIEEIEKERTSSLGKKDPRQTPKKPGAKFFATPSKSAKKAPQTPKQCPPKPQVPQST</sequence>
<dbReference type="CDD" id="cd00403">
    <property type="entry name" value="Ribosomal_L1"/>
    <property type="match status" value="1"/>
</dbReference>
<evidence type="ECO:0000313" key="12">
    <source>
        <dbReference type="EMBL" id="ELW67649.1"/>
    </source>
</evidence>
<evidence type="ECO:0000256" key="4">
    <source>
        <dbReference type="ARBA" id="ARBA00022843"/>
    </source>
</evidence>
<reference evidence="13" key="1">
    <citation type="submission" date="2012-07" db="EMBL/GenBank/DDBJ databases">
        <title>Genome of the Chinese tree shrew, a rising model animal genetically related to primates.</title>
        <authorList>
            <person name="Zhang G."/>
            <person name="Fan Y."/>
            <person name="Yao Y."/>
            <person name="Huang Z."/>
        </authorList>
    </citation>
    <scope>NUCLEOTIDE SEQUENCE [LARGE SCALE GENOMIC DNA]</scope>
</reference>
<evidence type="ECO:0000256" key="1">
    <source>
        <dbReference type="ARBA" id="ARBA00004604"/>
    </source>
</evidence>
<keyword evidence="4" id="KW-0832">Ubl conjugation</keyword>
<dbReference type="FunCoup" id="L9KYT7">
    <property type="interactions" value="1597"/>
</dbReference>
<reference evidence="13" key="2">
    <citation type="journal article" date="2013" name="Nat. Commun.">
        <title>Genome of the Chinese tree shrew.</title>
        <authorList>
            <person name="Fan Y."/>
            <person name="Huang Z.Y."/>
            <person name="Cao C.C."/>
            <person name="Chen C.S."/>
            <person name="Chen Y.X."/>
            <person name="Fan D.D."/>
            <person name="He J."/>
            <person name="Hou H.L."/>
            <person name="Hu L."/>
            <person name="Hu X.T."/>
            <person name="Jiang X.T."/>
            <person name="Lai R."/>
            <person name="Lang Y.S."/>
            <person name="Liang B."/>
            <person name="Liao S.G."/>
            <person name="Mu D."/>
            <person name="Ma Y.Y."/>
            <person name="Niu Y.Y."/>
            <person name="Sun X.Q."/>
            <person name="Xia J.Q."/>
            <person name="Xiao J."/>
            <person name="Xiong Z.Q."/>
            <person name="Xu L."/>
            <person name="Yang L."/>
            <person name="Zhang Y."/>
            <person name="Zhao W."/>
            <person name="Zhao X.D."/>
            <person name="Zheng Y.T."/>
            <person name="Zhou J.M."/>
            <person name="Zhu Y.B."/>
            <person name="Zhang G.J."/>
            <person name="Wang J."/>
            <person name="Yao Y.G."/>
        </authorList>
    </citation>
    <scope>NUCLEOTIDE SEQUENCE [LARGE SCALE GENOMIC DNA]</scope>
</reference>
<organism evidence="12 13">
    <name type="scientific">Tupaia chinensis</name>
    <name type="common">Chinese tree shrew</name>
    <name type="synonym">Tupaia belangeri chinensis</name>
    <dbReference type="NCBI Taxonomy" id="246437"/>
    <lineage>
        <taxon>Eukaryota</taxon>
        <taxon>Metazoa</taxon>
        <taxon>Chordata</taxon>
        <taxon>Craniata</taxon>
        <taxon>Vertebrata</taxon>
        <taxon>Euteleostomi</taxon>
        <taxon>Mammalia</taxon>
        <taxon>Eutheria</taxon>
        <taxon>Euarchontoglires</taxon>
        <taxon>Scandentia</taxon>
        <taxon>Tupaiidae</taxon>
        <taxon>Tupaia</taxon>
    </lineage>
</organism>
<keyword evidence="7" id="KW-0539">Nucleus</keyword>
<evidence type="ECO:0000313" key="13">
    <source>
        <dbReference type="Proteomes" id="UP000011518"/>
    </source>
</evidence>
<evidence type="ECO:0000256" key="2">
    <source>
        <dbReference type="ARBA" id="ARBA00022499"/>
    </source>
</evidence>
<gene>
    <name evidence="12" type="ORF">TREES_T100018442</name>
</gene>
<evidence type="ECO:0000256" key="8">
    <source>
        <dbReference type="ARBA" id="ARBA00054167"/>
    </source>
</evidence>
<evidence type="ECO:0000256" key="3">
    <source>
        <dbReference type="ARBA" id="ARBA00022553"/>
    </source>
</evidence>
<dbReference type="Proteomes" id="UP000011518">
    <property type="component" value="Unassembled WGS sequence"/>
</dbReference>
<dbReference type="InterPro" id="IPR023674">
    <property type="entry name" value="Ribosomal_uL1-like"/>
</dbReference>
<evidence type="ECO:0000256" key="7">
    <source>
        <dbReference type="ARBA" id="ARBA00023242"/>
    </source>
</evidence>
<comment type="subcellular location">
    <subcellularLocation>
        <location evidence="1">Nucleus</location>
        <location evidence="1">Nucleolus</location>
    </subcellularLocation>
</comment>
<protein>
    <recommendedName>
        <fullName evidence="10">Ribosomal L1 domain-containing protein 1</fullName>
    </recommendedName>
</protein>
<dbReference type="SUPFAM" id="SSF56808">
    <property type="entry name" value="Ribosomal protein L1"/>
    <property type="match status" value="1"/>
</dbReference>
<keyword evidence="13" id="KW-1185">Reference proteome</keyword>
<dbReference type="AlphaFoldDB" id="L9KYT7"/>
<feature type="compositionally biased region" description="Basic residues" evidence="11">
    <location>
        <begin position="250"/>
        <end position="259"/>
    </location>
</feature>
<feature type="region of interest" description="Disordered" evidence="11">
    <location>
        <begin position="240"/>
        <end position="458"/>
    </location>
</feature>
<comment type="function">
    <text evidence="8">Regulates cellular senescence through inhibition of PTEN translation. Acts as a pro-apoptotic regulator in response to DNA damage.</text>
</comment>
<feature type="compositionally biased region" description="Basic residues" evidence="11">
    <location>
        <begin position="362"/>
        <end position="378"/>
    </location>
</feature>
<keyword evidence="6" id="KW-0175">Coiled coil</keyword>
<dbReference type="InterPro" id="IPR028364">
    <property type="entry name" value="Ribosomal_uL1/biogenesis"/>
</dbReference>
<evidence type="ECO:0000256" key="6">
    <source>
        <dbReference type="ARBA" id="ARBA00023054"/>
    </source>
</evidence>
<feature type="compositionally biased region" description="Pro residues" evidence="11">
    <location>
        <begin position="447"/>
        <end position="458"/>
    </location>
</feature>
<keyword evidence="5" id="KW-0007">Acetylation</keyword>
<feature type="compositionally biased region" description="Basic residues" evidence="11">
    <location>
        <begin position="267"/>
        <end position="276"/>
    </location>
</feature>
<dbReference type="Pfam" id="PF00687">
    <property type="entry name" value="Ribosomal_L1"/>
    <property type="match status" value="2"/>
</dbReference>
<keyword evidence="3" id="KW-0597">Phosphoprotein</keyword>
<comment type="similarity">
    <text evidence="9">Belongs to the universal ribosomal protein uL1 family. Highly divergent.</text>
</comment>
<proteinExistence type="inferred from homology"/>
<evidence type="ECO:0000256" key="5">
    <source>
        <dbReference type="ARBA" id="ARBA00022990"/>
    </source>
</evidence>
<dbReference type="InParanoid" id="L9KYT7"/>
<evidence type="ECO:0000256" key="11">
    <source>
        <dbReference type="SAM" id="MobiDB-lite"/>
    </source>
</evidence>
<evidence type="ECO:0000256" key="10">
    <source>
        <dbReference type="ARBA" id="ARBA00070787"/>
    </source>
</evidence>
<keyword evidence="2" id="KW-1017">Isopeptide bond</keyword>
<dbReference type="FunFam" id="3.40.50.790:FF:000004">
    <property type="entry name" value="Ribosomal L1 domain-containing 1-like 1"/>
    <property type="match status" value="1"/>
</dbReference>